<keyword evidence="3" id="KW-1185">Reference proteome</keyword>
<evidence type="ECO:0000256" key="1">
    <source>
        <dbReference type="SAM" id="MobiDB-lite"/>
    </source>
</evidence>
<feature type="compositionally biased region" description="Basic and acidic residues" evidence="1">
    <location>
        <begin position="399"/>
        <end position="410"/>
    </location>
</feature>
<dbReference type="AlphaFoldDB" id="A0AA38H937"/>
<organism evidence="2 3">
    <name type="scientific">Dioszegia hungarica</name>
    <dbReference type="NCBI Taxonomy" id="4972"/>
    <lineage>
        <taxon>Eukaryota</taxon>
        <taxon>Fungi</taxon>
        <taxon>Dikarya</taxon>
        <taxon>Basidiomycota</taxon>
        <taxon>Agaricomycotina</taxon>
        <taxon>Tremellomycetes</taxon>
        <taxon>Tremellales</taxon>
        <taxon>Bulleribasidiaceae</taxon>
        <taxon>Dioszegia</taxon>
    </lineage>
</organism>
<reference evidence="2" key="1">
    <citation type="journal article" date="2022" name="G3 (Bethesda)">
        <title>High quality genome of the basidiomycete yeast Dioszegia hungarica PDD-24b-2 isolated from cloud water.</title>
        <authorList>
            <person name="Jarrige D."/>
            <person name="Haridas S."/>
            <person name="Bleykasten-Grosshans C."/>
            <person name="Joly M."/>
            <person name="Nadalig T."/>
            <person name="Sancelme M."/>
            <person name="Vuilleumier S."/>
            <person name="Grigoriev I.V."/>
            <person name="Amato P."/>
            <person name="Bringel F."/>
        </authorList>
    </citation>
    <scope>NUCLEOTIDE SEQUENCE</scope>
    <source>
        <strain evidence="2">PDD-24b-2</strain>
    </source>
</reference>
<dbReference type="Proteomes" id="UP001164286">
    <property type="component" value="Unassembled WGS sequence"/>
</dbReference>
<feature type="compositionally biased region" description="Basic residues" evidence="1">
    <location>
        <begin position="321"/>
        <end position="334"/>
    </location>
</feature>
<proteinExistence type="predicted"/>
<dbReference type="EMBL" id="JAKWFO010000005">
    <property type="protein sequence ID" value="KAI9636198.1"/>
    <property type="molecule type" value="Genomic_DNA"/>
</dbReference>
<dbReference type="GeneID" id="77732343"/>
<accession>A0AA38H937</accession>
<evidence type="ECO:0000313" key="2">
    <source>
        <dbReference type="EMBL" id="KAI9636198.1"/>
    </source>
</evidence>
<feature type="region of interest" description="Disordered" evidence="1">
    <location>
        <begin position="306"/>
        <end position="509"/>
    </location>
</feature>
<feature type="compositionally biased region" description="Low complexity" evidence="1">
    <location>
        <begin position="411"/>
        <end position="430"/>
    </location>
</feature>
<feature type="compositionally biased region" description="Basic and acidic residues" evidence="1">
    <location>
        <begin position="496"/>
        <end position="509"/>
    </location>
</feature>
<evidence type="ECO:0000313" key="3">
    <source>
        <dbReference type="Proteomes" id="UP001164286"/>
    </source>
</evidence>
<gene>
    <name evidence="2" type="ORF">MKK02DRAFT_44902</name>
</gene>
<protein>
    <submittedName>
        <fullName evidence="2">Uncharacterized protein</fullName>
    </submittedName>
</protein>
<feature type="region of interest" description="Disordered" evidence="1">
    <location>
        <begin position="1"/>
        <end position="25"/>
    </location>
</feature>
<feature type="compositionally biased region" description="Low complexity" evidence="1">
    <location>
        <begin position="355"/>
        <end position="365"/>
    </location>
</feature>
<name>A0AA38H937_9TREE</name>
<feature type="compositionally biased region" description="Basic and acidic residues" evidence="1">
    <location>
        <begin position="470"/>
        <end position="479"/>
    </location>
</feature>
<feature type="compositionally biased region" description="Polar residues" evidence="1">
    <location>
        <begin position="12"/>
        <end position="22"/>
    </location>
</feature>
<dbReference type="RefSeq" id="XP_052945975.1">
    <property type="nucleotide sequence ID" value="XM_053093138.1"/>
</dbReference>
<feature type="compositionally biased region" description="Basic residues" evidence="1">
    <location>
        <begin position="343"/>
        <end position="354"/>
    </location>
</feature>
<sequence>MITDRVAPLPTSPTIHSTSRRSQPLRIAPRNFVERPGPTTATYQPVSWTPDMTNWAAMTTQSHQPISLEPRAVPDLPKNRNNPIFPPGTVDPSLIDPRLLQHRYSSKDPIQERYPFPALPQEPLPPPNPTGRLTSPFVPQHSPIIANASSVATCPTPHGSINGYPRPAPTPPVGQDDFFRNQLNAPVFISTESSPQNSTAIPVDQLSAYRTALAARTVPPSVQIPSAPTTSIVPPARLDGVREGTSNVNTATGLLAGAPSAGPTVNNSTTPAAAIPPEIEFSDEVNNAAQLLFGLRATQPAVAPDVACQTLPPPADSKIFSKTKKPRAQPKPKPKSATEPKAKAKPKPKPKRKSSATASDSSLLSPPKKVGRTTQNSLRTQLAEPTCPPASQNPARVRFRSEDSVREFDRLSPITSSPPSTPPSTAASALPSPPPTLKNPLPRRPTVYTRKKASNDPGQGIERPPPPLRAHLERGERSLSPDSSDDEQVLLSGSTDGKRAEQGERMEDRSLMSLISASPQNRALLKEKAVEVRAENVDEAWRRWAEVTMIWASASRFPTSAIRTTLLCDSGPDDEDMTEADWECASNLSIALEELAAE</sequence>
<comment type="caution">
    <text evidence="2">The sequence shown here is derived from an EMBL/GenBank/DDBJ whole genome shotgun (WGS) entry which is preliminary data.</text>
</comment>